<feature type="chain" id="PRO_5038744504" description="DUF3515 domain-containing protein" evidence="2">
    <location>
        <begin position="32"/>
        <end position="170"/>
    </location>
</feature>
<organism evidence="3 4">
    <name type="scientific">Garicola koreensis</name>
    <dbReference type="NCBI Taxonomy" id="1262554"/>
    <lineage>
        <taxon>Bacteria</taxon>
        <taxon>Bacillati</taxon>
        <taxon>Actinomycetota</taxon>
        <taxon>Actinomycetes</taxon>
        <taxon>Micrococcales</taxon>
        <taxon>Micrococcaceae</taxon>
        <taxon>Garicola</taxon>
    </lineage>
</organism>
<feature type="signal peptide" evidence="2">
    <location>
        <begin position="1"/>
        <end position="31"/>
    </location>
</feature>
<dbReference type="Proteomes" id="UP000547528">
    <property type="component" value="Unassembled WGS sequence"/>
</dbReference>
<comment type="caution">
    <text evidence="3">The sequence shown here is derived from an EMBL/GenBank/DDBJ whole genome shotgun (WGS) entry which is preliminary data.</text>
</comment>
<dbReference type="RefSeq" id="WP_343064266.1">
    <property type="nucleotide sequence ID" value="NZ_BAABKR010000008.1"/>
</dbReference>
<dbReference type="AlphaFoldDB" id="A0A7W5XNK3"/>
<evidence type="ECO:0000256" key="1">
    <source>
        <dbReference type="SAM" id="MobiDB-lite"/>
    </source>
</evidence>
<feature type="region of interest" description="Disordered" evidence="1">
    <location>
        <begin position="151"/>
        <end position="170"/>
    </location>
</feature>
<dbReference type="PROSITE" id="PS51257">
    <property type="entry name" value="PROKAR_LIPOPROTEIN"/>
    <property type="match status" value="1"/>
</dbReference>
<dbReference type="InterPro" id="IPR021903">
    <property type="entry name" value="DUF3515"/>
</dbReference>
<accession>A0A7W5XNK3</accession>
<name>A0A7W5XNK3_9MICC</name>
<proteinExistence type="predicted"/>
<evidence type="ECO:0000313" key="4">
    <source>
        <dbReference type="Proteomes" id="UP000547528"/>
    </source>
</evidence>
<dbReference type="Pfam" id="PF12028">
    <property type="entry name" value="DUF3515"/>
    <property type="match status" value="1"/>
</dbReference>
<keyword evidence="4" id="KW-1185">Reference proteome</keyword>
<protein>
    <recommendedName>
        <fullName evidence="5">DUF3515 domain-containing protein</fullName>
    </recommendedName>
</protein>
<gene>
    <name evidence="3" type="ORF">FHX47_000395</name>
</gene>
<evidence type="ECO:0008006" key="5">
    <source>
        <dbReference type="Google" id="ProtNLM"/>
    </source>
</evidence>
<dbReference type="EMBL" id="JACIBT010000001">
    <property type="protein sequence ID" value="MBB3666802.1"/>
    <property type="molecule type" value="Genomic_DNA"/>
</dbReference>
<evidence type="ECO:0000313" key="3">
    <source>
        <dbReference type="EMBL" id="MBB3666802.1"/>
    </source>
</evidence>
<sequence length="170" mass="18071">MTDSAFRTRSARQRLGALSGAGALLALTACAPVASVEPGPQAQDPACADVMLTLPEEIGDYSQRPTTSQATSVWGDPSAVVLRCGVEPIGPTEHPCVAPAGVDWVWIDHQDHVQLISYGREPSVEVLLDGDQLSEDTTMNAQFALSEPVSRIEQTRQCTDLLDSGQPDEG</sequence>
<evidence type="ECO:0000256" key="2">
    <source>
        <dbReference type="SAM" id="SignalP"/>
    </source>
</evidence>
<reference evidence="3 4" key="1">
    <citation type="submission" date="2020-08" db="EMBL/GenBank/DDBJ databases">
        <title>Sequencing the genomes of 1000 actinobacteria strains.</title>
        <authorList>
            <person name="Klenk H.-P."/>
        </authorList>
    </citation>
    <scope>NUCLEOTIDE SEQUENCE [LARGE SCALE GENOMIC DNA]</scope>
    <source>
        <strain evidence="3 4">DSM 28238</strain>
    </source>
</reference>
<keyword evidence="2" id="KW-0732">Signal</keyword>